<organism evidence="1 2">
    <name type="scientific">Kolteria novifilia</name>
    <dbReference type="NCBI Taxonomy" id="2527975"/>
    <lineage>
        <taxon>Bacteria</taxon>
        <taxon>Pseudomonadati</taxon>
        <taxon>Planctomycetota</taxon>
        <taxon>Planctomycetia</taxon>
        <taxon>Kolteriales</taxon>
        <taxon>Kolteriaceae</taxon>
        <taxon>Kolteria</taxon>
    </lineage>
</organism>
<dbReference type="GO" id="GO:0016740">
    <property type="term" value="F:transferase activity"/>
    <property type="evidence" value="ECO:0007669"/>
    <property type="project" value="InterPro"/>
</dbReference>
<keyword evidence="2" id="KW-1185">Reference proteome</keyword>
<protein>
    <recommendedName>
        <fullName evidence="3">ACP S-malonyltransferase</fullName>
    </recommendedName>
</protein>
<dbReference type="RefSeq" id="WP_145259707.1">
    <property type="nucleotide sequence ID" value="NZ_CP036279.1"/>
</dbReference>
<gene>
    <name evidence="1" type="ORF">Pan216_36150</name>
</gene>
<accession>A0A518B6Z4</accession>
<dbReference type="SUPFAM" id="SSF52151">
    <property type="entry name" value="FabD/lysophospholipase-like"/>
    <property type="match status" value="1"/>
</dbReference>
<evidence type="ECO:0000313" key="2">
    <source>
        <dbReference type="Proteomes" id="UP000317093"/>
    </source>
</evidence>
<dbReference type="Gene3D" id="3.30.70.250">
    <property type="entry name" value="Malonyl-CoA ACP transacylase, ACP-binding"/>
    <property type="match status" value="1"/>
</dbReference>
<dbReference type="InterPro" id="IPR016035">
    <property type="entry name" value="Acyl_Trfase/lysoPLipase"/>
</dbReference>
<dbReference type="EMBL" id="CP036279">
    <property type="protein sequence ID" value="QDU62745.1"/>
    <property type="molecule type" value="Genomic_DNA"/>
</dbReference>
<dbReference type="Gene3D" id="3.40.366.10">
    <property type="entry name" value="Malonyl-Coenzyme A Acyl Carrier Protein, domain 2"/>
    <property type="match status" value="1"/>
</dbReference>
<dbReference type="Proteomes" id="UP000317093">
    <property type="component" value="Chromosome"/>
</dbReference>
<proteinExistence type="predicted"/>
<dbReference type="OrthoDB" id="241980at2"/>
<evidence type="ECO:0008006" key="3">
    <source>
        <dbReference type="Google" id="ProtNLM"/>
    </source>
</evidence>
<sequence>MENQLSNGFVNNGLKARIAGSAFAFRGYNVTNLGKSPELLAHPAYGPTVRRVLDDVSEICADKAGMEFDLVRDVRERRGTTLKTFARDVALIVGMEIAQIDLLKEFFGLGVGDAKLMFGYSIGELSALVAGKVFEVDQILPIPVVLAPDCAELARDVTMGILFTRGPVLRMEEVKRLCVQVSSEGEGLIFPSAYLAPNTVLLLGQGSTISRFVDLMHERFSEKVYLKRNKNRWPPMHTPLLWERHIGNRTATMLHKVAGGFTAPIPKVISCVTGGATYNDFNSRETLTKWVDHPQLLWDVVYKTLSEGVHLVIHVGPEPNLIPGTFQRLRTTVAAQLDKRLLTRWGGWVASGIVRRNPWVGAMMSSNAALLHAPFVDQIILEDWLLEQKVE</sequence>
<evidence type="ECO:0000313" key="1">
    <source>
        <dbReference type="EMBL" id="QDU62745.1"/>
    </source>
</evidence>
<name>A0A518B6Z4_9BACT</name>
<reference evidence="1 2" key="1">
    <citation type="submission" date="2019-02" db="EMBL/GenBank/DDBJ databases">
        <title>Deep-cultivation of Planctomycetes and their phenomic and genomic characterization uncovers novel biology.</title>
        <authorList>
            <person name="Wiegand S."/>
            <person name="Jogler M."/>
            <person name="Boedeker C."/>
            <person name="Pinto D."/>
            <person name="Vollmers J."/>
            <person name="Rivas-Marin E."/>
            <person name="Kohn T."/>
            <person name="Peeters S.H."/>
            <person name="Heuer A."/>
            <person name="Rast P."/>
            <person name="Oberbeckmann S."/>
            <person name="Bunk B."/>
            <person name="Jeske O."/>
            <person name="Meyerdierks A."/>
            <person name="Storesund J.E."/>
            <person name="Kallscheuer N."/>
            <person name="Luecker S."/>
            <person name="Lage O.M."/>
            <person name="Pohl T."/>
            <person name="Merkel B.J."/>
            <person name="Hornburger P."/>
            <person name="Mueller R.-W."/>
            <person name="Bruemmer F."/>
            <person name="Labrenz M."/>
            <person name="Spormann A.M."/>
            <person name="Op den Camp H."/>
            <person name="Overmann J."/>
            <person name="Amann R."/>
            <person name="Jetten M.S.M."/>
            <person name="Mascher T."/>
            <person name="Medema M.H."/>
            <person name="Devos D.P."/>
            <person name="Kaster A.-K."/>
            <person name="Ovreas L."/>
            <person name="Rohde M."/>
            <person name="Galperin M.Y."/>
            <person name="Jogler C."/>
        </authorList>
    </citation>
    <scope>NUCLEOTIDE SEQUENCE [LARGE SCALE GENOMIC DNA]</scope>
    <source>
        <strain evidence="1 2">Pan216</strain>
    </source>
</reference>
<dbReference type="AlphaFoldDB" id="A0A518B6Z4"/>
<dbReference type="InterPro" id="IPR001227">
    <property type="entry name" value="Ac_transferase_dom_sf"/>
</dbReference>
<dbReference type="KEGG" id="knv:Pan216_36150"/>